<dbReference type="PANTHER" id="PTHR30441:SF4">
    <property type="entry name" value="PROTEIN ASMA"/>
    <property type="match status" value="1"/>
</dbReference>
<protein>
    <submittedName>
        <fullName evidence="2">AsmA family protein</fullName>
    </submittedName>
</protein>
<dbReference type="Pfam" id="PF05170">
    <property type="entry name" value="AsmA"/>
    <property type="match status" value="2"/>
</dbReference>
<organism evidence="2 3">
    <name type="scientific">Sulfitobacter sediminilitoris</name>
    <dbReference type="NCBI Taxonomy" id="2698830"/>
    <lineage>
        <taxon>Bacteria</taxon>
        <taxon>Pseudomonadati</taxon>
        <taxon>Pseudomonadota</taxon>
        <taxon>Alphaproteobacteria</taxon>
        <taxon>Rhodobacterales</taxon>
        <taxon>Roseobacteraceae</taxon>
        <taxon>Sulfitobacter</taxon>
    </lineage>
</organism>
<evidence type="ECO:0000313" key="2">
    <source>
        <dbReference type="EMBL" id="NEK23935.1"/>
    </source>
</evidence>
<dbReference type="PANTHER" id="PTHR30441">
    <property type="entry name" value="DUF748 DOMAIN-CONTAINING PROTEIN"/>
    <property type="match status" value="1"/>
</dbReference>
<dbReference type="Proteomes" id="UP000468591">
    <property type="component" value="Unassembled WGS sequence"/>
</dbReference>
<reference evidence="2 3" key="1">
    <citation type="submission" date="2020-01" db="EMBL/GenBank/DDBJ databases">
        <title>Sulfitobacter sediminilitoris sp. nov., isolated from a tidal flat.</title>
        <authorList>
            <person name="Park S."/>
            <person name="Yoon J.-H."/>
        </authorList>
    </citation>
    <scope>NUCLEOTIDE SEQUENCE [LARGE SCALE GENOMIC DNA]</scope>
    <source>
        <strain evidence="2 3">JBTF-M27</strain>
    </source>
</reference>
<sequence>MKWIMRIIGVLVLIAVLVVGGVLMLPADRIAKIATDQLSKITGRNVSVSGDVSMTFWPVLGVSAEGLEVGNASWAKEGAMLSTAQAAIGVDAGALLRGEIRITNIEAQSPTIRLESRKDGRASWQFTDGGGAAQIETETTPAAAPRAVTIERLVIMDATLIYDAEGADLVSYEGVDLTLDWPDPAGRADITAAVRPAGERVAVDATIERFAGFLGGDVQPVDVRLSTKGGEMRLNGRASLQGAVAGRLDLDLKSTSAFLASLGLGSVELPKGLGRSANVKADLTLTPDRRLALREMTADLGGNRLTGAADIDLNGVPNVNAQLNAGALDLKPLTGASEGDTTSTGASSGWPKDTIDASGLAAFNGAVSLRADSIDLGALQLGATRTLLTNDRSRMVFELREVSAYGGQFTGEFVMNNRNGLSVGGKLRAAGVQMKSLLTDLAGLTRFSGQGDAEVSFLGVGQNIDAIMRSLSGQGAINVGRGAIEGIDLDNLLGSFDTQGGTTVFDALTGTFTMNKGVLRNDDLRMLLPNFDAAGAGQVDLGRQTLDYTVTPRALRVNKDRGLAVPVRIYGPWANPKSQPDLKAAIDLNFSEERERAEERVKQKVEEKLEEELGIVREEGQSVEDAVKDRLEDKLKKELFKIFD</sequence>
<feature type="domain" description="AsmA" evidence="1">
    <location>
        <begin position="7"/>
        <end position="165"/>
    </location>
</feature>
<evidence type="ECO:0000259" key="1">
    <source>
        <dbReference type="Pfam" id="PF05170"/>
    </source>
</evidence>
<name>A0A6P0CFR7_9RHOB</name>
<dbReference type="GO" id="GO:0090313">
    <property type="term" value="P:regulation of protein targeting to membrane"/>
    <property type="evidence" value="ECO:0007669"/>
    <property type="project" value="TreeGrafter"/>
</dbReference>
<dbReference type="AlphaFoldDB" id="A0A6P0CFR7"/>
<dbReference type="InterPro" id="IPR052894">
    <property type="entry name" value="AsmA-related"/>
</dbReference>
<dbReference type="GO" id="GO:0005886">
    <property type="term" value="C:plasma membrane"/>
    <property type="evidence" value="ECO:0007669"/>
    <property type="project" value="TreeGrafter"/>
</dbReference>
<dbReference type="EMBL" id="JAABNT010000011">
    <property type="protein sequence ID" value="NEK23935.1"/>
    <property type="molecule type" value="Genomic_DNA"/>
</dbReference>
<gene>
    <name evidence="2" type="ORF">GV827_16210</name>
</gene>
<proteinExistence type="predicted"/>
<accession>A0A6P0CFR7</accession>
<dbReference type="InterPro" id="IPR007844">
    <property type="entry name" value="AsmA"/>
</dbReference>
<dbReference type="RefSeq" id="WP_164354863.1">
    <property type="nucleotide sequence ID" value="NZ_JAABNT010000011.1"/>
</dbReference>
<comment type="caution">
    <text evidence="2">The sequence shown here is derived from an EMBL/GenBank/DDBJ whole genome shotgun (WGS) entry which is preliminary data.</text>
</comment>
<evidence type="ECO:0000313" key="3">
    <source>
        <dbReference type="Proteomes" id="UP000468591"/>
    </source>
</evidence>
<keyword evidence="3" id="KW-1185">Reference proteome</keyword>
<feature type="domain" description="AsmA" evidence="1">
    <location>
        <begin position="348"/>
        <end position="523"/>
    </location>
</feature>